<dbReference type="InterPro" id="IPR000326">
    <property type="entry name" value="PAP2/HPO"/>
</dbReference>
<feature type="transmembrane region" description="Helical" evidence="2">
    <location>
        <begin position="95"/>
        <end position="112"/>
    </location>
</feature>
<dbReference type="Gene3D" id="1.20.144.10">
    <property type="entry name" value="Phosphatidic acid phosphatase type 2/haloperoxidase"/>
    <property type="match status" value="1"/>
</dbReference>
<protein>
    <recommendedName>
        <fullName evidence="3">Phosphatidic acid phosphatase type 2/haloperoxidase domain-containing protein</fullName>
    </recommendedName>
</protein>
<comment type="caution">
    <text evidence="4">The sequence shown here is derived from an EMBL/GenBank/DDBJ whole genome shotgun (WGS) entry which is preliminary data.</text>
</comment>
<proteinExistence type="predicted"/>
<dbReference type="SUPFAM" id="SSF48317">
    <property type="entry name" value="Acid phosphatase/Vanadium-dependent haloperoxidase"/>
    <property type="match status" value="1"/>
</dbReference>
<dbReference type="RefSeq" id="WP_220808386.1">
    <property type="nucleotide sequence ID" value="NZ_BPMK01000009.1"/>
</dbReference>
<feature type="transmembrane region" description="Helical" evidence="2">
    <location>
        <begin position="178"/>
        <end position="195"/>
    </location>
</feature>
<keyword evidence="5" id="KW-1185">Reference proteome</keyword>
<feature type="region of interest" description="Disordered" evidence="1">
    <location>
        <begin position="227"/>
        <end position="248"/>
    </location>
</feature>
<feature type="transmembrane region" description="Helical" evidence="2">
    <location>
        <begin position="145"/>
        <end position="166"/>
    </location>
</feature>
<keyword evidence="2" id="KW-0472">Membrane</keyword>
<dbReference type="Proteomes" id="UP000887222">
    <property type="component" value="Unassembled WGS sequence"/>
</dbReference>
<evidence type="ECO:0000313" key="5">
    <source>
        <dbReference type="Proteomes" id="UP000887222"/>
    </source>
</evidence>
<feature type="transmembrane region" description="Helical" evidence="2">
    <location>
        <begin position="66"/>
        <end position="88"/>
    </location>
</feature>
<sequence length="248" mass="27299">MSAGDAWRRWWRLLLPLLLAPLLLALFSLTPLDHALTRPWFDATTHSFPLRHSFIFEGLLHEGMKFIVLAVALGVLLGWQLSFVAPVLTGRRRQLLWTLAGMALSTGMVSLLKHHSGLHCPWDLAEFGGYAPFHGLLDRLPQATAPGRCFPGGHASGGYALMALYFGFRRTDPAPARAALAAALVAGTAMGWAQVMRGAHFPSHNLWSAWIAWTLLAVLYHLVPPMKRDSRSAPSSSRASELAKHQRT</sequence>
<evidence type="ECO:0000256" key="2">
    <source>
        <dbReference type="SAM" id="Phobius"/>
    </source>
</evidence>
<feature type="transmembrane region" description="Helical" evidence="2">
    <location>
        <begin position="207"/>
        <end position="223"/>
    </location>
</feature>
<organism evidence="4 5">
    <name type="scientific">Noviherbaspirillum aridicola</name>
    <dbReference type="NCBI Taxonomy" id="2849687"/>
    <lineage>
        <taxon>Bacteria</taxon>
        <taxon>Pseudomonadati</taxon>
        <taxon>Pseudomonadota</taxon>
        <taxon>Betaproteobacteria</taxon>
        <taxon>Burkholderiales</taxon>
        <taxon>Oxalobacteraceae</taxon>
        <taxon>Noviherbaspirillum</taxon>
    </lineage>
</organism>
<evidence type="ECO:0000256" key="1">
    <source>
        <dbReference type="SAM" id="MobiDB-lite"/>
    </source>
</evidence>
<dbReference type="InterPro" id="IPR036938">
    <property type="entry name" value="PAP2/HPO_sf"/>
</dbReference>
<feature type="domain" description="Phosphatidic acid phosphatase type 2/haloperoxidase" evidence="3">
    <location>
        <begin position="95"/>
        <end position="224"/>
    </location>
</feature>
<evidence type="ECO:0000259" key="3">
    <source>
        <dbReference type="Pfam" id="PF01569"/>
    </source>
</evidence>
<keyword evidence="2" id="KW-0812">Transmembrane</keyword>
<keyword evidence="2" id="KW-1133">Transmembrane helix</keyword>
<evidence type="ECO:0000313" key="4">
    <source>
        <dbReference type="EMBL" id="GIZ52224.1"/>
    </source>
</evidence>
<name>A0ABQ4Q542_9BURK</name>
<reference evidence="4 5" key="1">
    <citation type="journal article" date="2022" name="Int. J. Syst. Evol. Microbiol.">
        <title>Noviherbaspirillum aridicola sp. nov., isolated from an arid soil in Pakistan.</title>
        <authorList>
            <person name="Khan I.U."/>
            <person name="Saqib M."/>
            <person name="Amin A."/>
            <person name="Hussain F."/>
            <person name="Li L."/>
            <person name="Liu Y.H."/>
            <person name="Fang B.Z."/>
            <person name="Ahmed I."/>
            <person name="Li W.J."/>
        </authorList>
    </citation>
    <scope>NUCLEOTIDE SEQUENCE [LARGE SCALE GENOMIC DNA]</scope>
    <source>
        <strain evidence="4 5">NCCP-691</strain>
    </source>
</reference>
<dbReference type="CDD" id="cd03396">
    <property type="entry name" value="PAP2_like_6"/>
    <property type="match status" value="1"/>
</dbReference>
<dbReference type="EMBL" id="BPMK01000009">
    <property type="protein sequence ID" value="GIZ52224.1"/>
    <property type="molecule type" value="Genomic_DNA"/>
</dbReference>
<dbReference type="Pfam" id="PF01569">
    <property type="entry name" value="PAP2"/>
    <property type="match status" value="1"/>
</dbReference>
<accession>A0ABQ4Q542</accession>
<gene>
    <name evidence="4" type="ORF">NCCP691_22380</name>
</gene>